<dbReference type="RefSeq" id="WP_345231682.1">
    <property type="nucleotide sequence ID" value="NZ_BAABIQ010000032.1"/>
</dbReference>
<dbReference type="SUPFAM" id="SSF55486">
    <property type="entry name" value="Metalloproteases ('zincins'), catalytic domain"/>
    <property type="match status" value="1"/>
</dbReference>
<dbReference type="InterPro" id="IPR007963">
    <property type="entry name" value="Peptidase_M61_catalytic"/>
</dbReference>
<protein>
    <submittedName>
        <fullName evidence="3">Peptidase M61</fullName>
    </submittedName>
</protein>
<keyword evidence="4" id="KW-1185">Reference proteome</keyword>
<proteinExistence type="predicted"/>
<dbReference type="InterPro" id="IPR027268">
    <property type="entry name" value="Peptidase_M4/M1_CTD_sf"/>
</dbReference>
<dbReference type="Pfam" id="PF05299">
    <property type="entry name" value="Peptidase_M61"/>
    <property type="match status" value="1"/>
</dbReference>
<reference evidence="4" key="1">
    <citation type="journal article" date="2019" name="Int. J. Syst. Evol. Microbiol.">
        <title>The Global Catalogue of Microorganisms (GCM) 10K type strain sequencing project: providing services to taxonomists for standard genome sequencing and annotation.</title>
        <authorList>
            <consortium name="The Broad Institute Genomics Platform"/>
            <consortium name="The Broad Institute Genome Sequencing Center for Infectious Disease"/>
            <person name="Wu L."/>
            <person name="Ma J."/>
        </authorList>
    </citation>
    <scope>NUCLEOTIDE SEQUENCE [LARGE SCALE GENOMIC DNA]</scope>
    <source>
        <strain evidence="4">JCM 18200</strain>
    </source>
</reference>
<feature type="domain" description="Peptidase M61 N-terminal" evidence="2">
    <location>
        <begin position="23"/>
        <end position="197"/>
    </location>
</feature>
<evidence type="ECO:0000313" key="4">
    <source>
        <dbReference type="Proteomes" id="UP001501411"/>
    </source>
</evidence>
<dbReference type="EMBL" id="BAABIQ010000032">
    <property type="protein sequence ID" value="GAA4792355.1"/>
    <property type="molecule type" value="Genomic_DNA"/>
</dbReference>
<dbReference type="Gene3D" id="1.10.390.10">
    <property type="entry name" value="Neutral Protease Domain 2"/>
    <property type="match status" value="1"/>
</dbReference>
<name>A0ABP9BAW0_9SPHI</name>
<accession>A0ABP9BAW0</accession>
<evidence type="ECO:0000259" key="1">
    <source>
        <dbReference type="Pfam" id="PF05299"/>
    </source>
</evidence>
<dbReference type="Proteomes" id="UP001501411">
    <property type="component" value="Unassembled WGS sequence"/>
</dbReference>
<feature type="domain" description="Peptidase M61 catalytic" evidence="1">
    <location>
        <begin position="297"/>
        <end position="404"/>
    </location>
</feature>
<dbReference type="Gene3D" id="2.60.40.3650">
    <property type="match status" value="1"/>
</dbReference>
<dbReference type="Pfam" id="PF17899">
    <property type="entry name" value="Peptidase_M61_N"/>
    <property type="match status" value="1"/>
</dbReference>
<gene>
    <name evidence="3" type="ORF">GCM10023231_20530</name>
</gene>
<evidence type="ECO:0000313" key="3">
    <source>
        <dbReference type="EMBL" id="GAA4792355.1"/>
    </source>
</evidence>
<comment type="caution">
    <text evidence="3">The sequence shown here is derived from an EMBL/GenBank/DDBJ whole genome shotgun (WGS) entry which is preliminary data.</text>
</comment>
<dbReference type="InterPro" id="IPR040756">
    <property type="entry name" value="Peptidase_M61_N"/>
</dbReference>
<sequence length="511" mass="57763">MKKILLTFLSIITIICVYAQEYHYALDLNHLQGDTLSVTLQTPPQKEKKILFNLPKIIPGTYAISNYGTFVSDVKAFDKKGKLLPVARLDTNRWEIKKANKLVKITYTVEDIFDTEQEHAVYPMAATNFEAKNVVLHTPGIFGYLEGQNQLPFSITIDKPSSFYSSTSAMPTSHTETQDVFNMKSLDELYDTPIMYGIPDTATVKVGNCDVLVSVYSPHQQVHAKQIAGWLSDLLQGARTYLGGKLPANRYAFLYYFKSPEVKQSFKGGIGGALEHPTSSFYYLPEMPAEQMKKLLVDVSSHEFFHIITPLTIASKEVKEFNYQEPVLSEHLWLYEGSTEYTAHHVQVKSGLNTTQQFLDKLSDKIRTSREQYNDTLAFTKLSKYAASTYADQYGNVYQKGALIAACLDLYLLHLSEGGYGLKNLTHDLGVRFGKDKYFLDDELFDEIEQLSYPEIKQFLLTYVQGNTPIPYGEFFGFAGIRFDPSAEHMLTLDAQADAGQLLVREAWLGQ</sequence>
<organism evidence="3 4">
    <name type="scientific">Olivibacter ginsenosidimutans</name>
    <dbReference type="NCBI Taxonomy" id="1176537"/>
    <lineage>
        <taxon>Bacteria</taxon>
        <taxon>Pseudomonadati</taxon>
        <taxon>Bacteroidota</taxon>
        <taxon>Sphingobacteriia</taxon>
        <taxon>Sphingobacteriales</taxon>
        <taxon>Sphingobacteriaceae</taxon>
        <taxon>Olivibacter</taxon>
    </lineage>
</organism>
<evidence type="ECO:0000259" key="2">
    <source>
        <dbReference type="Pfam" id="PF17899"/>
    </source>
</evidence>